<accession>A0AAE3QJN3</accession>
<dbReference type="InterPro" id="IPR024618">
    <property type="entry name" value="DUF3857"/>
</dbReference>
<evidence type="ECO:0000313" key="3">
    <source>
        <dbReference type="EMBL" id="MDJ1480592.1"/>
    </source>
</evidence>
<dbReference type="SUPFAM" id="SSF54001">
    <property type="entry name" value="Cysteine proteinases"/>
    <property type="match status" value="1"/>
</dbReference>
<sequence length="645" mass="74681">MKQRLLLLFNFLCIYSITYSQSPIKWGKVSDREAKLSVCPFDSAASAVVLADYGRITIDYNNVTIERHKRIKILDKKGLDRANMALQYYAKDRIENIDKVEAQTITIDKSGKTIITEVPKNQIFDVDASTNWREKRFTFTAVEVGSIIEYRSKMISQNYTFLEGWVFQTDIPILHSEMSVNIQVEDMDYRVLLQGERLMTKYQKLGDKPVSTWVLENLPALVEEPYVANHYDYADKVRFQLAGYKASTSTSISGGVEYKSVMTTWEKLADQVLLSTEYENFLNRGGRAKDILGQVIAPTDPDAVKVQKIYNYVKNTITWNGKYRVWPEQMFGKFLESKQGNSAEINLFLTLLLEEAGFKANPALTSIRSHGKIQKSYALLSQFSHTLAYINLGGKDVLLDACDPLRPYQLLAKEDLNWFAFVLDKKDRRWITIAQAPTAKETVYADINLENPQKPIYNFSVRYEGYKAVDVRRSYLTLGEEKFLDRQRTVFNDKKLIKFEKENQDQTDEYLLHTYQLVPEDDPESAQTLYFKPVMWHHFQENPFKGSKRNLPIELDYPESFQFILNLHIPDGYEIQEIPKSALVSLPDNMGIFRYQTSVNGAQFQLSTQLQIKSVFIPVDYYSHLQQFYDHVIGKFSEMIVLKKK</sequence>
<dbReference type="InterPro" id="IPR038765">
    <property type="entry name" value="Papain-like_cys_pep_sf"/>
</dbReference>
<dbReference type="Gene3D" id="2.60.120.1130">
    <property type="match status" value="1"/>
</dbReference>
<dbReference type="Proteomes" id="UP001241110">
    <property type="component" value="Unassembled WGS sequence"/>
</dbReference>
<feature type="domain" description="DUF3857" evidence="2">
    <location>
        <begin position="62"/>
        <end position="220"/>
    </location>
</feature>
<feature type="domain" description="Transglutaminase-like" evidence="1">
    <location>
        <begin position="293"/>
        <end position="372"/>
    </location>
</feature>
<organism evidence="3 4">
    <name type="scientific">Xanthocytophaga flava</name>
    <dbReference type="NCBI Taxonomy" id="3048013"/>
    <lineage>
        <taxon>Bacteria</taxon>
        <taxon>Pseudomonadati</taxon>
        <taxon>Bacteroidota</taxon>
        <taxon>Cytophagia</taxon>
        <taxon>Cytophagales</taxon>
        <taxon>Rhodocytophagaceae</taxon>
        <taxon>Xanthocytophaga</taxon>
    </lineage>
</organism>
<reference evidence="3" key="1">
    <citation type="submission" date="2023-05" db="EMBL/GenBank/DDBJ databases">
        <authorList>
            <person name="Zhang X."/>
        </authorList>
    </citation>
    <scope>NUCLEOTIDE SEQUENCE</scope>
    <source>
        <strain evidence="3">YF14B1</strain>
    </source>
</reference>
<dbReference type="Pfam" id="PF12969">
    <property type="entry name" value="DUF3857"/>
    <property type="match status" value="1"/>
</dbReference>
<evidence type="ECO:0000313" key="4">
    <source>
        <dbReference type="Proteomes" id="UP001241110"/>
    </source>
</evidence>
<proteinExistence type="predicted"/>
<dbReference type="InterPro" id="IPR002931">
    <property type="entry name" value="Transglutaminase-like"/>
</dbReference>
<protein>
    <submittedName>
        <fullName evidence="3">DUF3857 and transglutaminase domain-containing protein</fullName>
    </submittedName>
</protein>
<comment type="caution">
    <text evidence="3">The sequence shown here is derived from an EMBL/GenBank/DDBJ whole genome shotgun (WGS) entry which is preliminary data.</text>
</comment>
<evidence type="ECO:0000259" key="1">
    <source>
        <dbReference type="Pfam" id="PF01841"/>
    </source>
</evidence>
<dbReference type="EMBL" id="JASJOS010000003">
    <property type="protein sequence ID" value="MDJ1480592.1"/>
    <property type="molecule type" value="Genomic_DNA"/>
</dbReference>
<evidence type="ECO:0000259" key="2">
    <source>
        <dbReference type="Pfam" id="PF12969"/>
    </source>
</evidence>
<dbReference type="RefSeq" id="WP_313977387.1">
    <property type="nucleotide sequence ID" value="NZ_JASJOS010000003.1"/>
</dbReference>
<dbReference type="Gene3D" id="2.60.40.3140">
    <property type="match status" value="1"/>
</dbReference>
<dbReference type="Gene3D" id="3.10.620.30">
    <property type="match status" value="1"/>
</dbReference>
<gene>
    <name evidence="3" type="ORF">QNI16_08855</name>
</gene>
<name>A0AAE3QJN3_9BACT</name>
<dbReference type="Pfam" id="PF01841">
    <property type="entry name" value="Transglut_core"/>
    <property type="match status" value="1"/>
</dbReference>
<dbReference type="AlphaFoldDB" id="A0AAE3QJN3"/>